<dbReference type="PROSITE" id="PS50064">
    <property type="entry name" value="ZF_PARP_2"/>
    <property type="match status" value="1"/>
</dbReference>
<evidence type="ECO:0000313" key="9">
    <source>
        <dbReference type="Proteomes" id="UP000239899"/>
    </source>
</evidence>
<name>A0A2P6TQ70_CHLSO</name>
<dbReference type="GO" id="GO:0016874">
    <property type="term" value="F:ligase activity"/>
    <property type="evidence" value="ECO:0007669"/>
    <property type="project" value="UniProtKB-KW"/>
</dbReference>
<dbReference type="GO" id="GO:0005634">
    <property type="term" value="C:nucleus"/>
    <property type="evidence" value="ECO:0007669"/>
    <property type="project" value="UniProtKB-SubCell"/>
</dbReference>
<feature type="compositionally biased region" description="Acidic residues" evidence="6">
    <location>
        <begin position="115"/>
        <end position="132"/>
    </location>
</feature>
<feature type="region of interest" description="Disordered" evidence="6">
    <location>
        <begin position="107"/>
        <end position="211"/>
    </location>
</feature>
<keyword evidence="9" id="KW-1185">Reference proteome</keyword>
<dbReference type="GO" id="GO:0003677">
    <property type="term" value="F:DNA binding"/>
    <property type="evidence" value="ECO:0007669"/>
    <property type="project" value="InterPro"/>
</dbReference>
<comment type="caution">
    <text evidence="8">The sequence shown here is derived from an EMBL/GenBank/DDBJ whole genome shotgun (WGS) entry which is preliminary data.</text>
</comment>
<dbReference type="AlphaFoldDB" id="A0A2P6TQ70"/>
<feature type="compositionally biased region" description="Basic residues" evidence="6">
    <location>
        <begin position="168"/>
        <end position="188"/>
    </location>
</feature>
<keyword evidence="4" id="KW-0862">Zinc</keyword>
<evidence type="ECO:0000256" key="1">
    <source>
        <dbReference type="ARBA" id="ARBA00004123"/>
    </source>
</evidence>
<evidence type="ECO:0000313" key="8">
    <source>
        <dbReference type="EMBL" id="PRW56177.1"/>
    </source>
</evidence>
<keyword evidence="2" id="KW-0479">Metal-binding</keyword>
<dbReference type="InterPro" id="IPR036957">
    <property type="entry name" value="Znf_PARP_sf"/>
</dbReference>
<keyword evidence="3" id="KW-0863">Zinc-finger</keyword>
<reference evidence="8 9" key="1">
    <citation type="journal article" date="2018" name="Plant J.">
        <title>Genome sequences of Chlorella sorokiniana UTEX 1602 and Micractinium conductrix SAG 241.80: implications to maltose excretion by a green alga.</title>
        <authorList>
            <person name="Arriola M.B."/>
            <person name="Velmurugan N."/>
            <person name="Zhang Y."/>
            <person name="Plunkett M.H."/>
            <person name="Hondzo H."/>
            <person name="Barney B.M."/>
        </authorList>
    </citation>
    <scope>NUCLEOTIDE SEQUENCE [LARGE SCALE GENOMIC DNA]</scope>
    <source>
        <strain evidence="9">UTEX 1602</strain>
    </source>
</reference>
<feature type="compositionally biased region" description="Basic and acidic residues" evidence="6">
    <location>
        <begin position="189"/>
        <end position="204"/>
    </location>
</feature>
<accession>A0A2P6TQ70</accession>
<sequence>MYGLDEYPPGYQTNPYCIEYARSGRATCQGCKDLIAKGDLRLGSPVVFGDQGVSYKWRHFRCLTGAVLNNMRGKIGRHSLEEAITGLGKLKPQDYRRVEHTLGAGGLAAAKEGASSEEEEEEEPTSSSEEEEEKPKPKKKAQQKKKQGGAEEEGEEGEAYNPASPVKTPKKQAPTRRAPSKRAAAAKRRAQEDSDEDYKPEKQVRGRRAAK</sequence>
<dbReference type="Proteomes" id="UP000239899">
    <property type="component" value="Unassembled WGS sequence"/>
</dbReference>
<protein>
    <submittedName>
        <fullName evidence="8">Poly polymerase and DNA-Ligase Zn-finger region family</fullName>
    </submittedName>
</protein>
<gene>
    <name evidence="8" type="ORF">C2E21_4904</name>
</gene>
<evidence type="ECO:0000256" key="4">
    <source>
        <dbReference type="ARBA" id="ARBA00022833"/>
    </source>
</evidence>
<feature type="compositionally biased region" description="Basic residues" evidence="6">
    <location>
        <begin position="136"/>
        <end position="147"/>
    </location>
</feature>
<evidence type="ECO:0000259" key="7">
    <source>
        <dbReference type="PROSITE" id="PS50064"/>
    </source>
</evidence>
<dbReference type="Gene3D" id="3.30.1740.10">
    <property type="entry name" value="Zinc finger, PARP-type"/>
    <property type="match status" value="1"/>
</dbReference>
<dbReference type="GO" id="GO:0008270">
    <property type="term" value="F:zinc ion binding"/>
    <property type="evidence" value="ECO:0007669"/>
    <property type="project" value="UniProtKB-KW"/>
</dbReference>
<evidence type="ECO:0000256" key="2">
    <source>
        <dbReference type="ARBA" id="ARBA00022723"/>
    </source>
</evidence>
<proteinExistence type="predicted"/>
<dbReference type="InterPro" id="IPR001510">
    <property type="entry name" value="Znf_PARP"/>
</dbReference>
<dbReference type="SMART" id="SM01336">
    <property type="entry name" value="zf-PARP"/>
    <property type="match status" value="1"/>
</dbReference>
<evidence type="ECO:0000256" key="6">
    <source>
        <dbReference type="SAM" id="MobiDB-lite"/>
    </source>
</evidence>
<comment type="subcellular location">
    <subcellularLocation>
        <location evidence="1">Nucleus</location>
    </subcellularLocation>
</comment>
<dbReference type="EMBL" id="LHPG02000009">
    <property type="protein sequence ID" value="PRW56177.1"/>
    <property type="molecule type" value="Genomic_DNA"/>
</dbReference>
<dbReference type="SUPFAM" id="SSF57716">
    <property type="entry name" value="Glucocorticoid receptor-like (DNA-binding domain)"/>
    <property type="match status" value="1"/>
</dbReference>
<evidence type="ECO:0000256" key="3">
    <source>
        <dbReference type="ARBA" id="ARBA00022771"/>
    </source>
</evidence>
<organism evidence="8 9">
    <name type="scientific">Chlorella sorokiniana</name>
    <name type="common">Freshwater green alga</name>
    <dbReference type="NCBI Taxonomy" id="3076"/>
    <lineage>
        <taxon>Eukaryota</taxon>
        <taxon>Viridiplantae</taxon>
        <taxon>Chlorophyta</taxon>
        <taxon>core chlorophytes</taxon>
        <taxon>Trebouxiophyceae</taxon>
        <taxon>Chlorellales</taxon>
        <taxon>Chlorellaceae</taxon>
        <taxon>Chlorella clade</taxon>
        <taxon>Chlorella</taxon>
    </lineage>
</organism>
<dbReference type="OrthoDB" id="514291at2759"/>
<feature type="domain" description="PARP-type" evidence="7">
    <location>
        <begin position="16"/>
        <end position="106"/>
    </location>
</feature>
<evidence type="ECO:0000256" key="5">
    <source>
        <dbReference type="ARBA" id="ARBA00023242"/>
    </source>
</evidence>
<dbReference type="Pfam" id="PF00645">
    <property type="entry name" value="zf-PARP"/>
    <property type="match status" value="1"/>
</dbReference>
<keyword evidence="5" id="KW-0539">Nucleus</keyword>